<keyword evidence="6" id="KW-1185">Reference proteome</keyword>
<dbReference type="InterPro" id="IPR005216">
    <property type="entry name" value="Citrate_lyase_ligase"/>
</dbReference>
<dbReference type="SMART" id="SM00764">
    <property type="entry name" value="Citrate_ly_lig"/>
    <property type="match status" value="1"/>
</dbReference>
<evidence type="ECO:0000259" key="4">
    <source>
        <dbReference type="PROSITE" id="PS51186"/>
    </source>
</evidence>
<gene>
    <name evidence="5" type="primary">citC</name>
    <name evidence="5" type="ORF">NPA36_09755</name>
</gene>
<dbReference type="EC" id="6.2.1.22" evidence="3"/>
<feature type="domain" description="N-acetyltransferase" evidence="4">
    <location>
        <begin position="1"/>
        <end position="139"/>
    </location>
</feature>
<proteinExistence type="predicted"/>
<dbReference type="NCBIfam" id="TIGR00124">
    <property type="entry name" value="cit_ly_ligase"/>
    <property type="match status" value="1"/>
</dbReference>
<dbReference type="Pfam" id="PF08218">
    <property type="entry name" value="Citrate_ly_lig"/>
    <property type="match status" value="1"/>
</dbReference>
<keyword evidence="1 3" id="KW-0547">Nucleotide-binding</keyword>
<dbReference type="SUPFAM" id="SSF52374">
    <property type="entry name" value="Nucleotidylyl transferase"/>
    <property type="match status" value="1"/>
</dbReference>
<comment type="caution">
    <text evidence="5">The sequence shown here is derived from an EMBL/GenBank/DDBJ whole genome shotgun (WGS) entry which is preliminary data.</text>
</comment>
<comment type="function">
    <text evidence="3">Acetylation of prosthetic group (2-(5''-phosphoribosyl)-3'-dephosphocoenzyme-A) of the gamma subunit of citrate lyase.</text>
</comment>
<dbReference type="InterPro" id="IPR013166">
    <property type="entry name" value="Citrate_lyase_ligase_C"/>
</dbReference>
<dbReference type="PIRSF" id="PIRSF005751">
    <property type="entry name" value="Acet_citr_lig"/>
    <property type="match status" value="1"/>
</dbReference>
<dbReference type="Gene3D" id="3.40.50.620">
    <property type="entry name" value="HUPs"/>
    <property type="match status" value="1"/>
</dbReference>
<evidence type="ECO:0000256" key="3">
    <source>
        <dbReference type="PIRNR" id="PIRNR005751"/>
    </source>
</evidence>
<name>A0ABT1WQS0_9LACT</name>
<dbReference type="InterPro" id="IPR000182">
    <property type="entry name" value="GNAT_dom"/>
</dbReference>
<dbReference type="PROSITE" id="PS51186">
    <property type="entry name" value="GNAT"/>
    <property type="match status" value="1"/>
</dbReference>
<reference evidence="5" key="2">
    <citation type="journal article" date="2023" name="Curr. Microbiol.">
        <title>Granulicatella seriolae sp. nov., a Novel Facultative Anaerobe Isolated from Yellowtail Marine Fish.</title>
        <authorList>
            <person name="Lee M."/>
            <person name="Choi Y.J."/>
            <person name="Farooq A."/>
            <person name="Jeong J.B."/>
            <person name="Jung M.Y."/>
        </authorList>
    </citation>
    <scope>NUCLEOTIDE SEQUENCE</scope>
    <source>
        <strain evidence="5">S8</strain>
    </source>
</reference>
<comment type="catalytic activity">
    <reaction evidence="3">
        <text>holo-[citrate lyase ACP] + acetate + ATP = acetyl-[citrate lyase ACP] + AMP + diphosphate</text>
        <dbReference type="Rhea" id="RHEA:23788"/>
        <dbReference type="Rhea" id="RHEA-COMP:10158"/>
        <dbReference type="Rhea" id="RHEA-COMP:13710"/>
        <dbReference type="ChEBI" id="CHEBI:30089"/>
        <dbReference type="ChEBI" id="CHEBI:30616"/>
        <dbReference type="ChEBI" id="CHEBI:33019"/>
        <dbReference type="ChEBI" id="CHEBI:82683"/>
        <dbReference type="ChEBI" id="CHEBI:137976"/>
        <dbReference type="ChEBI" id="CHEBI:456215"/>
        <dbReference type="EC" id="6.2.1.22"/>
    </reaction>
</comment>
<dbReference type="Gene3D" id="3.40.630.30">
    <property type="match status" value="1"/>
</dbReference>
<dbReference type="RefSeq" id="WP_256945941.1">
    <property type="nucleotide sequence ID" value="NZ_JANHNZ010000015.1"/>
</dbReference>
<reference evidence="5" key="1">
    <citation type="submission" date="2022-07" db="EMBL/GenBank/DDBJ databases">
        <authorList>
            <person name="Jung M.-Y."/>
            <person name="Lee M."/>
        </authorList>
    </citation>
    <scope>NUCLEOTIDE SEQUENCE</scope>
    <source>
        <strain evidence="5">S8</strain>
    </source>
</reference>
<organism evidence="5 6">
    <name type="scientific">Granulicatella seriolae</name>
    <dbReference type="NCBI Taxonomy" id="2967226"/>
    <lineage>
        <taxon>Bacteria</taxon>
        <taxon>Bacillati</taxon>
        <taxon>Bacillota</taxon>
        <taxon>Bacilli</taxon>
        <taxon>Lactobacillales</taxon>
        <taxon>Carnobacteriaceae</taxon>
        <taxon>Granulicatella</taxon>
    </lineage>
</organism>
<evidence type="ECO:0000256" key="2">
    <source>
        <dbReference type="ARBA" id="ARBA00022840"/>
    </source>
</evidence>
<reference evidence="5" key="3">
    <citation type="journal article" date="2023" name="Microbiol. Resour. Announc.">
        <title>Draft Genome Sequence of Granulicatella sp. Strain S8, Isolated from a Marine Fish, Seriola quinqueradiata.</title>
        <authorList>
            <person name="Lee M."/>
            <person name="Farooq A."/>
            <person name="Jeong J.B."/>
            <person name="Jung M.Y."/>
        </authorList>
    </citation>
    <scope>NUCLEOTIDE SEQUENCE</scope>
    <source>
        <strain evidence="5">S8</strain>
    </source>
</reference>
<dbReference type="PANTHER" id="PTHR40599:SF1">
    <property type="entry name" value="[CITRATE [PRO-3S]-LYASE] LIGASE"/>
    <property type="match status" value="1"/>
</dbReference>
<evidence type="ECO:0000313" key="5">
    <source>
        <dbReference type="EMBL" id="MCQ9210831.1"/>
    </source>
</evidence>
<dbReference type="InterPro" id="IPR014729">
    <property type="entry name" value="Rossmann-like_a/b/a_fold"/>
</dbReference>
<protein>
    <recommendedName>
        <fullName evidence="3">[Citrate [pro-3S]-lyase] ligase</fullName>
        <ecNumber evidence="3">6.2.1.22</ecNumber>
    </recommendedName>
</protein>
<evidence type="ECO:0000256" key="1">
    <source>
        <dbReference type="ARBA" id="ARBA00022741"/>
    </source>
</evidence>
<keyword evidence="3 5" id="KW-0436">Ligase</keyword>
<sequence>MSDFAIVQIYPKDLKSIKKIEDLLAQEGIRKDQNLDYMCAIFDENKQVIATGSAYKDTLRCLAVDKHYQGEGLLNKIVSHLIAVENSRGYHHLFVYTKISSSFFFQNIGFYPIVTVQDHLVFMENRPHGFSNYLNKLAQHPFKKENAKISAVILNANPFSLGHLYLIETASKESDLVHVFMVSQDSSLFPFDVRKKLIIEGCAHLDNLVFHETGPYIISNSTFPSYFQKDSLSVARSHALLDISIFHIIAERLNIRHRYVGQEKTSQVTAVYNQVMQELLPTYGITLHEIERKKIGDTTISASTIRQYIKNGQIEKIKDLVPATTYQFLLSPEAKQIIDAIKASESVIHY</sequence>
<dbReference type="SUPFAM" id="SSF55729">
    <property type="entry name" value="Acyl-CoA N-acyltransferases (Nat)"/>
    <property type="match status" value="1"/>
</dbReference>
<dbReference type="GO" id="GO:0008771">
    <property type="term" value="F:[citrate (pro-3S)-lyase] ligase activity"/>
    <property type="evidence" value="ECO:0007669"/>
    <property type="project" value="UniProtKB-EC"/>
</dbReference>
<keyword evidence="2 3" id="KW-0067">ATP-binding</keyword>
<dbReference type="EMBL" id="JANHNZ010000015">
    <property type="protein sequence ID" value="MCQ9210831.1"/>
    <property type="molecule type" value="Genomic_DNA"/>
</dbReference>
<dbReference type="PANTHER" id="PTHR40599">
    <property type="entry name" value="[CITRATE [PRO-3S]-LYASE] LIGASE"/>
    <property type="match status" value="1"/>
</dbReference>
<accession>A0ABT1WQS0</accession>
<evidence type="ECO:0000313" key="6">
    <source>
        <dbReference type="Proteomes" id="UP001059480"/>
    </source>
</evidence>
<dbReference type="Proteomes" id="UP001059480">
    <property type="component" value="Unassembled WGS sequence"/>
</dbReference>
<dbReference type="InterPro" id="IPR016181">
    <property type="entry name" value="Acyl_CoA_acyltransferase"/>
</dbReference>